<proteinExistence type="predicted"/>
<sequence length="227" mass="25200">MMLSQLSMISTLLLVVVTTVAIGSPVKTIDSIELESIESIKFQMKPGNQTLNRRYVVGVPGVPQCPDNRFPNLMYSFCFTEDKIRSVCESADFPGTIATNDVDCPEETTCVDLIANDQSPYAYCVHNDNIRRWSNGHNDGIVCTDEFLISNANGFVTMGVTVYDVNRNTIQVNEMYYYEGESSQTRYTTHNISLIIDYHEGETLKACMETGTDNTVWGVTGGLIGSL</sequence>
<dbReference type="EMBL" id="CAJVQC010044018">
    <property type="protein sequence ID" value="CAG8778728.1"/>
    <property type="molecule type" value="Genomic_DNA"/>
</dbReference>
<keyword evidence="2" id="KW-1185">Reference proteome</keyword>
<gene>
    <name evidence="1" type="ORF">RPERSI_LOCUS17269</name>
</gene>
<feature type="non-terminal residue" evidence="1">
    <location>
        <position position="227"/>
    </location>
</feature>
<reference evidence="1" key="1">
    <citation type="submission" date="2021-06" db="EMBL/GenBank/DDBJ databases">
        <authorList>
            <person name="Kallberg Y."/>
            <person name="Tangrot J."/>
            <person name="Rosling A."/>
        </authorList>
    </citation>
    <scope>NUCLEOTIDE SEQUENCE</scope>
    <source>
        <strain evidence="1">MA461A</strain>
    </source>
</reference>
<comment type="caution">
    <text evidence="1">The sequence shown here is derived from an EMBL/GenBank/DDBJ whole genome shotgun (WGS) entry which is preliminary data.</text>
</comment>
<organism evidence="1 2">
    <name type="scientific">Racocetra persica</name>
    <dbReference type="NCBI Taxonomy" id="160502"/>
    <lineage>
        <taxon>Eukaryota</taxon>
        <taxon>Fungi</taxon>
        <taxon>Fungi incertae sedis</taxon>
        <taxon>Mucoromycota</taxon>
        <taxon>Glomeromycotina</taxon>
        <taxon>Glomeromycetes</taxon>
        <taxon>Diversisporales</taxon>
        <taxon>Gigasporaceae</taxon>
        <taxon>Racocetra</taxon>
    </lineage>
</organism>
<evidence type="ECO:0000313" key="2">
    <source>
        <dbReference type="Proteomes" id="UP000789920"/>
    </source>
</evidence>
<name>A0ACA9R6B1_9GLOM</name>
<evidence type="ECO:0000313" key="1">
    <source>
        <dbReference type="EMBL" id="CAG8778728.1"/>
    </source>
</evidence>
<accession>A0ACA9R6B1</accession>
<dbReference type="Proteomes" id="UP000789920">
    <property type="component" value="Unassembled WGS sequence"/>
</dbReference>
<protein>
    <submittedName>
        <fullName evidence="1">8732_t:CDS:1</fullName>
    </submittedName>
</protein>